<dbReference type="EMBL" id="JBFTWV010000088">
    <property type="protein sequence ID" value="KAL2787937.1"/>
    <property type="molecule type" value="Genomic_DNA"/>
</dbReference>
<organism evidence="1 2">
    <name type="scientific">Aspergillus keveii</name>
    <dbReference type="NCBI Taxonomy" id="714993"/>
    <lineage>
        <taxon>Eukaryota</taxon>
        <taxon>Fungi</taxon>
        <taxon>Dikarya</taxon>
        <taxon>Ascomycota</taxon>
        <taxon>Pezizomycotina</taxon>
        <taxon>Eurotiomycetes</taxon>
        <taxon>Eurotiomycetidae</taxon>
        <taxon>Eurotiales</taxon>
        <taxon>Aspergillaceae</taxon>
        <taxon>Aspergillus</taxon>
        <taxon>Aspergillus subgen. Nidulantes</taxon>
    </lineage>
</organism>
<gene>
    <name evidence="1" type="ORF">BJX66DRAFT_340792</name>
</gene>
<comment type="caution">
    <text evidence="1">The sequence shown here is derived from an EMBL/GenBank/DDBJ whole genome shotgun (WGS) entry which is preliminary data.</text>
</comment>
<sequence length="107" mass="12496">MQFPEHPAPAVTEWRYFLRSRYYIVLTLLYRPSLCFAIHHTNNPTQSIPPVITNLAQRGLQNAVAYILMGRIPHRHHGRWFQMRHLFLAVCFLLAAARAGIEMPEGW</sequence>
<evidence type="ECO:0000313" key="1">
    <source>
        <dbReference type="EMBL" id="KAL2787937.1"/>
    </source>
</evidence>
<reference evidence="1 2" key="1">
    <citation type="submission" date="2024-07" db="EMBL/GenBank/DDBJ databases">
        <title>Section-level genome sequencing and comparative genomics of Aspergillus sections Usti and Cavernicolus.</title>
        <authorList>
            <consortium name="Lawrence Berkeley National Laboratory"/>
            <person name="Nybo J.L."/>
            <person name="Vesth T.C."/>
            <person name="Theobald S."/>
            <person name="Frisvad J.C."/>
            <person name="Larsen T.O."/>
            <person name="Kjaerboelling I."/>
            <person name="Rothschild-Mancinelli K."/>
            <person name="Lyhne E.K."/>
            <person name="Kogle M.E."/>
            <person name="Barry K."/>
            <person name="Clum A."/>
            <person name="Na H."/>
            <person name="Ledsgaard L."/>
            <person name="Lin J."/>
            <person name="Lipzen A."/>
            <person name="Kuo A."/>
            <person name="Riley R."/>
            <person name="Mondo S."/>
            <person name="Labutti K."/>
            <person name="Haridas S."/>
            <person name="Pangalinan J."/>
            <person name="Salamov A.A."/>
            <person name="Simmons B.A."/>
            <person name="Magnuson J.K."/>
            <person name="Chen J."/>
            <person name="Drula E."/>
            <person name="Henrissat B."/>
            <person name="Wiebenga A."/>
            <person name="Lubbers R.J."/>
            <person name="Gomes A.C."/>
            <person name="Makela M.R."/>
            <person name="Stajich J."/>
            <person name="Grigoriev I.V."/>
            <person name="Mortensen U.H."/>
            <person name="De Vries R.P."/>
            <person name="Baker S.E."/>
            <person name="Andersen M.R."/>
        </authorList>
    </citation>
    <scope>NUCLEOTIDE SEQUENCE [LARGE SCALE GENOMIC DNA]</scope>
    <source>
        <strain evidence="1 2">CBS 209.92</strain>
    </source>
</reference>
<evidence type="ECO:0000313" key="2">
    <source>
        <dbReference type="Proteomes" id="UP001610563"/>
    </source>
</evidence>
<accession>A0ABR4FXF0</accession>
<dbReference type="Proteomes" id="UP001610563">
    <property type="component" value="Unassembled WGS sequence"/>
</dbReference>
<proteinExistence type="predicted"/>
<protein>
    <submittedName>
        <fullName evidence="1">Uncharacterized protein</fullName>
    </submittedName>
</protein>
<keyword evidence="2" id="KW-1185">Reference proteome</keyword>
<name>A0ABR4FXF0_9EURO</name>